<evidence type="ECO:0000313" key="2">
    <source>
        <dbReference type="EMBL" id="KAK2951969.1"/>
    </source>
</evidence>
<protein>
    <recommendedName>
        <fullName evidence="4">Right handed beta helix domain-containing protein</fullName>
    </recommendedName>
</protein>
<evidence type="ECO:0008006" key="4">
    <source>
        <dbReference type="Google" id="ProtNLM"/>
    </source>
</evidence>
<evidence type="ECO:0000256" key="1">
    <source>
        <dbReference type="SAM" id="MobiDB-lite"/>
    </source>
</evidence>
<keyword evidence="3" id="KW-1185">Reference proteome</keyword>
<reference evidence="2 3" key="1">
    <citation type="journal article" date="2022" name="bioRxiv">
        <title>Genomics of Preaxostyla Flagellates Illuminates Evolutionary Transitions and the Path Towards Mitochondrial Loss.</title>
        <authorList>
            <person name="Novak L.V.F."/>
            <person name="Treitli S.C."/>
            <person name="Pyrih J."/>
            <person name="Halakuc P."/>
            <person name="Pipaliya S.V."/>
            <person name="Vacek V."/>
            <person name="Brzon O."/>
            <person name="Soukal P."/>
            <person name="Eme L."/>
            <person name="Dacks J.B."/>
            <person name="Karnkowska A."/>
            <person name="Elias M."/>
            <person name="Hampl V."/>
        </authorList>
    </citation>
    <scope>NUCLEOTIDE SEQUENCE [LARGE SCALE GENOMIC DNA]</scope>
    <source>
        <strain evidence="2">NAU3</strain>
        <tissue evidence="2">Gut</tissue>
    </source>
</reference>
<proteinExistence type="predicted"/>
<dbReference type="EMBL" id="JARBJD010000110">
    <property type="protein sequence ID" value="KAK2951969.1"/>
    <property type="molecule type" value="Genomic_DNA"/>
</dbReference>
<gene>
    <name evidence="2" type="ORF">BLNAU_13069</name>
</gene>
<dbReference type="SUPFAM" id="SSF51126">
    <property type="entry name" value="Pectin lyase-like"/>
    <property type="match status" value="1"/>
</dbReference>
<dbReference type="Proteomes" id="UP001281761">
    <property type="component" value="Unassembled WGS sequence"/>
</dbReference>
<sequence>MNKNQQQRPTHNTFMSGHTRGPQTTLSNTNIVKENIKPGQSNHPRVNFTTNMTKKDDTIIFTHCHFQDLSTTSQGDPIFCDEILSNIEISDCLITQCSAYFSTVGMNGPRKVSFSNCAIEYNEGGRSGGIRFSMTGNTILNRNSIIFYNNKRLGVHSDKYSQDINIESRTFSLTMDKEHVQFCWTTSLRPNCWDYSREQFTDSKLIGPVFWSIECTGWNADDVRKGVMDVTGQFWKEGAEVWKNVQSAFVDKLEDLGICVIIDSLHDSTSAVSSGISIL</sequence>
<evidence type="ECO:0000313" key="3">
    <source>
        <dbReference type="Proteomes" id="UP001281761"/>
    </source>
</evidence>
<comment type="caution">
    <text evidence="2">The sequence shown here is derived from an EMBL/GenBank/DDBJ whole genome shotgun (WGS) entry which is preliminary data.</text>
</comment>
<name>A0ABQ9XMD6_9EUKA</name>
<accession>A0ABQ9XMD6</accession>
<feature type="region of interest" description="Disordered" evidence="1">
    <location>
        <begin position="1"/>
        <end position="26"/>
    </location>
</feature>
<dbReference type="InterPro" id="IPR011050">
    <property type="entry name" value="Pectin_lyase_fold/virulence"/>
</dbReference>
<organism evidence="2 3">
    <name type="scientific">Blattamonas nauphoetae</name>
    <dbReference type="NCBI Taxonomy" id="2049346"/>
    <lineage>
        <taxon>Eukaryota</taxon>
        <taxon>Metamonada</taxon>
        <taxon>Preaxostyla</taxon>
        <taxon>Oxymonadida</taxon>
        <taxon>Blattamonas</taxon>
    </lineage>
</organism>